<protein>
    <submittedName>
        <fullName evidence="2">Uncharacterized protein</fullName>
    </submittedName>
</protein>
<dbReference type="GeneID" id="19487167"/>
<evidence type="ECO:0000313" key="3">
    <source>
        <dbReference type="Proteomes" id="UP000019788"/>
    </source>
</evidence>
<evidence type="ECO:0000256" key="1">
    <source>
        <dbReference type="SAM" id="MobiDB-lite"/>
    </source>
</evidence>
<feature type="region of interest" description="Disordered" evidence="1">
    <location>
        <begin position="1"/>
        <end position="33"/>
    </location>
</feature>
<reference evidence="3" key="1">
    <citation type="journal article" date="2015" name="PLoS ONE">
        <title>Investigation of a Large Collection of Pseudomonas aeruginosa Bacteriophages Collected from a Single Environmental Source in Abidjan, Cote d'Ivoire.</title>
        <authorList>
            <person name="Essoh C."/>
            <person name="Latino L."/>
            <person name="Midoux C."/>
            <person name="Blouin Y."/>
            <person name="Loukou G."/>
            <person name="Nguetta S.P."/>
            <person name="Lathro S."/>
            <person name="Cablanmian A."/>
            <person name="Kouassi A.K."/>
            <person name="Vergnaud G."/>
            <person name="Pourcel C."/>
        </authorList>
    </citation>
    <scope>NUCLEOTIDE SEQUENCE [LARGE SCALE GENOMIC DNA]</scope>
</reference>
<keyword evidence="3" id="KW-1185">Reference proteome</keyword>
<sequence>MQLVATWEVESSSGLSSSTRRNSASRTPTKPTRNPLRRVFYCLEETMAEVITTVLEMPNTVIATAVGDKIMEADAYRHYLESINVDPRFVLEEYIAMVAEKDQEVWKHV</sequence>
<name>X5L0Z7_9CAUD</name>
<evidence type="ECO:0000313" key="2">
    <source>
        <dbReference type="EMBL" id="CDN96855.1"/>
    </source>
</evidence>
<feature type="compositionally biased region" description="Low complexity" evidence="1">
    <location>
        <begin position="11"/>
        <end position="29"/>
    </location>
</feature>
<dbReference type="KEGG" id="vg:19487167"/>
<dbReference type="RefSeq" id="YP_009031819.1">
    <property type="nucleotide sequence ID" value="NC_024140.1"/>
</dbReference>
<dbReference type="EMBL" id="HG962375">
    <property type="protein sequence ID" value="CDN96855.1"/>
    <property type="molecule type" value="Genomic_DNA"/>
</dbReference>
<organism evidence="2 3">
    <name type="scientific">Pseudomonas phage vB_PaeP_C2-10_Ab09</name>
    <dbReference type="NCBI Taxonomy" id="1476391"/>
    <lineage>
        <taxon>Viruses</taxon>
        <taxon>Duplodnaviria</taxon>
        <taxon>Heunggongvirae</taxon>
        <taxon>Uroviricota</taxon>
        <taxon>Caudoviricetes</taxon>
        <taxon>Schitoviridae</taxon>
        <taxon>Migulavirinae</taxon>
        <taxon>Litunavirus</taxon>
        <taxon>Litunavirus Ab09</taxon>
    </lineage>
</organism>
<dbReference type="Proteomes" id="UP000019788">
    <property type="component" value="Segment"/>
</dbReference>
<accession>X5L0Z7</accession>
<gene>
    <name evidence="2" type="primary">ORF42</name>
</gene>
<proteinExistence type="predicted"/>